<dbReference type="EMBL" id="JARQWQ010000033">
    <property type="protein sequence ID" value="KAK2561213.1"/>
    <property type="molecule type" value="Genomic_DNA"/>
</dbReference>
<proteinExistence type="predicted"/>
<dbReference type="AlphaFoldDB" id="A0AAD9V4R8"/>
<keyword evidence="3" id="KW-1185">Reference proteome</keyword>
<sequence>MIPLLMSIITQPYGLLVRLASAGSLVANNTVSSIYSVWMRASTGILNYLISFIVEQWFRLNDVSITIGEFGFFFIKGVKICWNVNDPGLTIEEARLKAIEWDIEKLRLPNQMHIFHLLFTGKHDFYNDNDFIPALFTVLHATDVNIASGLRTEKEGPYIALLEVSVVDGHLQPSKKVKSFSLKAKDVTLCCGPYDHLLSGLPIHRKLKYNLEESLEINAKSDNLKVSVCLQDGEEAITIFASFSLCHHQRTTKRQTNGSVQVQLLVPNRQLETADPCLILGNELISAPWEFTFTGSSWEGHSMLSRMTSDQSLSLVLRPECVPVFHELHEDYLCLLDQVQLKALLVQVKNVTRDHSKQSSIGKEICVNCKGVTIALEVNVFEELLKVSMEDIKAEFNQDQHHMMIELFVQELEIEDCLNKVLAFRRQHSSENISRPLIRLSLLQDAITEDGKIIVKGFHTSFADSIVIIEETLLLKLLQFAGIKEKAQLRAESTEGQESGLNPFPAFSLATEYFFERLEVEPFQVNITCTPANDLTDELKNLKTVLEIPAGVPPLMDRANVTIDSTRTRICRAHFPKGERMSRNQLPTIFPWWSLKSPKKRSIIFKHDIDTNKRRKLIFDPPEENKPPEVDLSEIREVVNDLVNNVDKLLQDDLDVVDSSTTELQVKENDFEGSDQSATQVKMTHEIEELRKQVNCLEKELRQLKTKPKFDIDEHKDIMM</sequence>
<reference evidence="2" key="2">
    <citation type="journal article" date="2023" name="Science">
        <title>Genomic signatures of disease resistance in endangered staghorn corals.</title>
        <authorList>
            <person name="Vollmer S.V."/>
            <person name="Selwyn J.D."/>
            <person name="Despard B.A."/>
            <person name="Roesel C.L."/>
        </authorList>
    </citation>
    <scope>NUCLEOTIDE SEQUENCE</scope>
    <source>
        <strain evidence="2">K2</strain>
    </source>
</reference>
<dbReference type="Proteomes" id="UP001249851">
    <property type="component" value="Unassembled WGS sequence"/>
</dbReference>
<gene>
    <name evidence="2" type="ORF">P5673_015682</name>
</gene>
<accession>A0AAD9V4R8</accession>
<evidence type="ECO:0000256" key="1">
    <source>
        <dbReference type="SAM" id="Coils"/>
    </source>
</evidence>
<keyword evidence="1" id="KW-0175">Coiled coil</keyword>
<feature type="coiled-coil region" evidence="1">
    <location>
        <begin position="680"/>
        <end position="707"/>
    </location>
</feature>
<evidence type="ECO:0000313" key="2">
    <source>
        <dbReference type="EMBL" id="KAK2561213.1"/>
    </source>
</evidence>
<comment type="caution">
    <text evidence="2">The sequence shown here is derived from an EMBL/GenBank/DDBJ whole genome shotgun (WGS) entry which is preliminary data.</text>
</comment>
<name>A0AAD9V4R8_ACRCE</name>
<reference evidence="2" key="1">
    <citation type="journal article" date="2023" name="G3 (Bethesda)">
        <title>Whole genome assembly and annotation of the endangered Caribbean coral Acropora cervicornis.</title>
        <authorList>
            <person name="Selwyn J.D."/>
            <person name="Vollmer S.V."/>
        </authorList>
    </citation>
    <scope>NUCLEOTIDE SEQUENCE</scope>
    <source>
        <strain evidence="2">K2</strain>
    </source>
</reference>
<organism evidence="2 3">
    <name type="scientific">Acropora cervicornis</name>
    <name type="common">Staghorn coral</name>
    <dbReference type="NCBI Taxonomy" id="6130"/>
    <lineage>
        <taxon>Eukaryota</taxon>
        <taxon>Metazoa</taxon>
        <taxon>Cnidaria</taxon>
        <taxon>Anthozoa</taxon>
        <taxon>Hexacorallia</taxon>
        <taxon>Scleractinia</taxon>
        <taxon>Astrocoeniina</taxon>
        <taxon>Acroporidae</taxon>
        <taxon>Acropora</taxon>
    </lineage>
</organism>
<protein>
    <submittedName>
        <fullName evidence="2">Uncharacterized protein</fullName>
    </submittedName>
</protein>
<evidence type="ECO:0000313" key="3">
    <source>
        <dbReference type="Proteomes" id="UP001249851"/>
    </source>
</evidence>